<gene>
    <name evidence="2" type="ORF">EZ313_05615</name>
</gene>
<dbReference type="OrthoDB" id="5438043at2"/>
<name>A0A4Z0C6L7_9BURK</name>
<dbReference type="PANTHER" id="PTHR33490:SF12">
    <property type="entry name" value="BLL5557 PROTEIN"/>
    <property type="match status" value="1"/>
</dbReference>
<dbReference type="AlphaFoldDB" id="A0A4Z0C6L7"/>
<dbReference type="RefSeq" id="WP_135262206.1">
    <property type="nucleotide sequence ID" value="NZ_SMLM01000001.1"/>
</dbReference>
<proteinExistence type="predicted"/>
<dbReference type="EMBL" id="SMLM01000001">
    <property type="protein sequence ID" value="TFZ06120.1"/>
    <property type="molecule type" value="Genomic_DNA"/>
</dbReference>
<dbReference type="Gene3D" id="3.10.620.30">
    <property type="match status" value="1"/>
</dbReference>
<organism evidence="2 3">
    <name type="scientific">Ramlibacter henchirensis</name>
    <dbReference type="NCBI Taxonomy" id="204072"/>
    <lineage>
        <taxon>Bacteria</taxon>
        <taxon>Pseudomonadati</taxon>
        <taxon>Pseudomonadota</taxon>
        <taxon>Betaproteobacteria</taxon>
        <taxon>Burkholderiales</taxon>
        <taxon>Comamonadaceae</taxon>
        <taxon>Ramlibacter</taxon>
    </lineage>
</organism>
<evidence type="ECO:0000259" key="1">
    <source>
        <dbReference type="SMART" id="SM00460"/>
    </source>
</evidence>
<reference evidence="2 3" key="1">
    <citation type="submission" date="2019-03" db="EMBL/GenBank/DDBJ databases">
        <title>Ramlibacter henchirensis DSM 14656, whole genome shotgun sequence.</title>
        <authorList>
            <person name="Zhang X."/>
            <person name="Feng G."/>
            <person name="Zhu H."/>
        </authorList>
    </citation>
    <scope>NUCLEOTIDE SEQUENCE [LARGE SCALE GENOMIC DNA]</scope>
    <source>
        <strain evidence="2 3">DSM 14656</strain>
    </source>
</reference>
<feature type="domain" description="Transglutaminase-like" evidence="1">
    <location>
        <begin position="167"/>
        <end position="231"/>
    </location>
</feature>
<evidence type="ECO:0000313" key="2">
    <source>
        <dbReference type="EMBL" id="TFZ06120.1"/>
    </source>
</evidence>
<dbReference type="Pfam" id="PF21295">
    <property type="entry name" value="Bact_transglu_N_2"/>
    <property type="match status" value="1"/>
</dbReference>
<dbReference type="Proteomes" id="UP000298180">
    <property type="component" value="Unassembled WGS sequence"/>
</dbReference>
<accession>A0A4Z0C6L7</accession>
<dbReference type="InterPro" id="IPR038765">
    <property type="entry name" value="Papain-like_cys_pep_sf"/>
</dbReference>
<dbReference type="PANTHER" id="PTHR33490">
    <property type="entry name" value="BLR5614 PROTEIN-RELATED"/>
    <property type="match status" value="1"/>
</dbReference>
<dbReference type="SUPFAM" id="SSF54001">
    <property type="entry name" value="Cysteine proteinases"/>
    <property type="match status" value="1"/>
</dbReference>
<comment type="caution">
    <text evidence="2">The sequence shown here is derived from an EMBL/GenBank/DDBJ whole genome shotgun (WGS) entry which is preliminary data.</text>
</comment>
<dbReference type="Pfam" id="PF01841">
    <property type="entry name" value="Transglut_core"/>
    <property type="match status" value="1"/>
</dbReference>
<sequence>MNVSPPIRMSYSVELAYQVNQPGADFVLNVHAARTASQRVVSEHLEISPPMAWQEYVDPASSSRLLRLRADTGKLVVRYHCAVDLDHVRADPSGVPENWICNLPGAVLPYLYPSRYCESDTLNAFAREQFGSVRQGYTRVQMICEWVQRNIRFVSGSSGGTTTAAETLAGGEGVCRDFAHLMSALCRALNVPARFATGLDYGADPELGPTDFHAYVEVYLGTRWYIFDPSGTAVPMGLVRLASGRDASDCAYATIFGDVTPLTRWLTVQPTAGGDGQVRLPFKCAEALSTDSAALA</sequence>
<dbReference type="SMART" id="SM00460">
    <property type="entry name" value="TGc"/>
    <property type="match status" value="1"/>
</dbReference>
<keyword evidence="3" id="KW-1185">Reference proteome</keyword>
<evidence type="ECO:0000313" key="3">
    <source>
        <dbReference type="Proteomes" id="UP000298180"/>
    </source>
</evidence>
<protein>
    <submittedName>
        <fullName evidence="2">Transglutaminase family protein</fullName>
    </submittedName>
</protein>
<dbReference type="InterPro" id="IPR048930">
    <property type="entry name" value="Bact_transglu_N_2"/>
</dbReference>
<dbReference type="Gene3D" id="2.60.40.2250">
    <property type="match status" value="1"/>
</dbReference>
<dbReference type="InterPro" id="IPR002931">
    <property type="entry name" value="Transglutaminase-like"/>
</dbReference>